<sequence>MRTMLPLFVLNDTLQLWSRRLRFSGPVTSADSARGDDTANLKHVVVTWLTKLFHPMDPPLHTTIKDDCGFVHNITGKLLCPVEYTWSLNLTKEKIRDRDPDFLVMAYSWPAFLYTDYTFDSSNIEKGLFHSALLLKAFKHLFTSPSSAKEVEGDGNGANAIMASQRRQTSESNAATRSHMANIIGMKMVTLRSIAYTACQLHFSLSNVNSWWSVDGDFDYYVFYNIVDFFEVAPGIDAQAHIKELLKWWNR</sequence>
<organism evidence="1 2">
    <name type="scientific">Suillus plorans</name>
    <dbReference type="NCBI Taxonomy" id="116603"/>
    <lineage>
        <taxon>Eukaryota</taxon>
        <taxon>Fungi</taxon>
        <taxon>Dikarya</taxon>
        <taxon>Basidiomycota</taxon>
        <taxon>Agaricomycotina</taxon>
        <taxon>Agaricomycetes</taxon>
        <taxon>Agaricomycetidae</taxon>
        <taxon>Boletales</taxon>
        <taxon>Suillineae</taxon>
        <taxon>Suillaceae</taxon>
        <taxon>Suillus</taxon>
    </lineage>
</organism>
<dbReference type="OrthoDB" id="2662502at2759"/>
<dbReference type="Pfam" id="PF20414">
    <property type="entry name" value="DUF6698"/>
    <property type="match status" value="1"/>
</dbReference>
<dbReference type="Proteomes" id="UP000719766">
    <property type="component" value="Unassembled WGS sequence"/>
</dbReference>
<comment type="caution">
    <text evidence="1">The sequence shown here is derived from an EMBL/GenBank/DDBJ whole genome shotgun (WGS) entry which is preliminary data.</text>
</comment>
<dbReference type="AlphaFoldDB" id="A0A9P7DZD0"/>
<dbReference type="RefSeq" id="XP_041167408.1">
    <property type="nucleotide sequence ID" value="XM_041304768.1"/>
</dbReference>
<proteinExistence type="predicted"/>
<dbReference type="GeneID" id="64598532"/>
<dbReference type="InterPro" id="IPR046521">
    <property type="entry name" value="DUF6698"/>
</dbReference>
<gene>
    <name evidence="1" type="ORF">HD556DRAFT_1428935</name>
</gene>
<accession>A0A9P7DZD0</accession>
<evidence type="ECO:0000313" key="2">
    <source>
        <dbReference type="Proteomes" id="UP000719766"/>
    </source>
</evidence>
<name>A0A9P7DZD0_9AGAM</name>
<reference evidence="1" key="1">
    <citation type="journal article" date="2020" name="New Phytol.">
        <title>Comparative genomics reveals dynamic genome evolution in host specialist ectomycorrhizal fungi.</title>
        <authorList>
            <person name="Lofgren L.A."/>
            <person name="Nguyen N.H."/>
            <person name="Vilgalys R."/>
            <person name="Ruytinx J."/>
            <person name="Liao H.L."/>
            <person name="Branco S."/>
            <person name="Kuo A."/>
            <person name="LaButti K."/>
            <person name="Lipzen A."/>
            <person name="Andreopoulos W."/>
            <person name="Pangilinan J."/>
            <person name="Riley R."/>
            <person name="Hundley H."/>
            <person name="Na H."/>
            <person name="Barry K."/>
            <person name="Grigoriev I.V."/>
            <person name="Stajich J.E."/>
            <person name="Kennedy P.G."/>
        </authorList>
    </citation>
    <scope>NUCLEOTIDE SEQUENCE</scope>
    <source>
        <strain evidence="1">S12</strain>
    </source>
</reference>
<dbReference type="EMBL" id="JABBWE010000002">
    <property type="protein sequence ID" value="KAG1806937.1"/>
    <property type="molecule type" value="Genomic_DNA"/>
</dbReference>
<protein>
    <submittedName>
        <fullName evidence="1">Uncharacterized protein</fullName>
    </submittedName>
</protein>
<keyword evidence="2" id="KW-1185">Reference proteome</keyword>
<evidence type="ECO:0000313" key="1">
    <source>
        <dbReference type="EMBL" id="KAG1806937.1"/>
    </source>
</evidence>